<evidence type="ECO:0000313" key="2">
    <source>
        <dbReference type="EMBL" id="SDD22670.1"/>
    </source>
</evidence>
<dbReference type="GO" id="GO:0016887">
    <property type="term" value="F:ATP hydrolysis activity"/>
    <property type="evidence" value="ECO:0007669"/>
    <property type="project" value="InterPro"/>
</dbReference>
<dbReference type="PANTHER" id="PTHR47691:SF3">
    <property type="entry name" value="HTH-TYPE TRANSCRIPTIONAL REGULATOR RV0890C-RELATED"/>
    <property type="match status" value="1"/>
</dbReference>
<dbReference type="InterPro" id="IPR036388">
    <property type="entry name" value="WH-like_DNA-bd_sf"/>
</dbReference>
<dbReference type="InterPro" id="IPR016032">
    <property type="entry name" value="Sig_transdc_resp-reg_C-effctor"/>
</dbReference>
<dbReference type="SUPFAM" id="SSF52540">
    <property type="entry name" value="P-loop containing nucleoside triphosphate hydrolases"/>
    <property type="match status" value="1"/>
</dbReference>
<organism evidence="2 3">
    <name type="scientific">Actinokineospora iranica</name>
    <dbReference type="NCBI Taxonomy" id="1271860"/>
    <lineage>
        <taxon>Bacteria</taxon>
        <taxon>Bacillati</taxon>
        <taxon>Actinomycetota</taxon>
        <taxon>Actinomycetes</taxon>
        <taxon>Pseudonocardiales</taxon>
        <taxon>Pseudonocardiaceae</taxon>
        <taxon>Actinokineospora</taxon>
    </lineage>
</organism>
<name>A0A1G6T0F6_9PSEU</name>
<dbReference type="Pfam" id="PF13401">
    <property type="entry name" value="AAA_22"/>
    <property type="match status" value="1"/>
</dbReference>
<dbReference type="SUPFAM" id="SSF48452">
    <property type="entry name" value="TPR-like"/>
    <property type="match status" value="1"/>
</dbReference>
<dbReference type="Proteomes" id="UP000199501">
    <property type="component" value="Unassembled WGS sequence"/>
</dbReference>
<dbReference type="SUPFAM" id="SSF46894">
    <property type="entry name" value="C-terminal effector domain of the bipartite response regulators"/>
    <property type="match status" value="1"/>
</dbReference>
<dbReference type="RefSeq" id="WP_091452348.1">
    <property type="nucleotide sequence ID" value="NZ_FMZZ01000008.1"/>
</dbReference>
<dbReference type="InterPro" id="IPR011990">
    <property type="entry name" value="TPR-like_helical_dom_sf"/>
</dbReference>
<dbReference type="GO" id="GO:0006355">
    <property type="term" value="P:regulation of DNA-templated transcription"/>
    <property type="evidence" value="ECO:0007669"/>
    <property type="project" value="InterPro"/>
</dbReference>
<dbReference type="InterPro" id="IPR027417">
    <property type="entry name" value="P-loop_NTPase"/>
</dbReference>
<dbReference type="InterPro" id="IPR000792">
    <property type="entry name" value="Tscrpt_reg_LuxR_C"/>
</dbReference>
<reference evidence="3" key="1">
    <citation type="submission" date="2016-10" db="EMBL/GenBank/DDBJ databases">
        <authorList>
            <person name="Varghese N."/>
            <person name="Submissions S."/>
        </authorList>
    </citation>
    <scope>NUCLEOTIDE SEQUENCE [LARGE SCALE GENOMIC DNA]</scope>
    <source>
        <strain evidence="3">IBRC-M 10403</strain>
    </source>
</reference>
<dbReference type="SMART" id="SM00421">
    <property type="entry name" value="HTH_LUXR"/>
    <property type="match status" value="1"/>
</dbReference>
<dbReference type="Gene3D" id="3.40.50.300">
    <property type="entry name" value="P-loop containing nucleotide triphosphate hydrolases"/>
    <property type="match status" value="1"/>
</dbReference>
<dbReference type="PRINTS" id="PR00038">
    <property type="entry name" value="HTHLUXR"/>
</dbReference>
<sequence>MLGSATAAKSRGELTSYVGRQREGAQVRRLLNEARLITLTGPGGVGKTRLAARVATEVSEQFQDGVVFVGLAEVRDPALLVDMMADRLGLLDQSSKLVSRIVIDHLRTRRLLLVLDNCEHLVDACAEFARVVLAECPDVVLLATSRQSLGVVGEQVLAVPPLAVPDEATPPEDLARFDSVRLFLDRAAGVSRTFQASPENSADLVRLCRQLEGLPLAIELAAVRTRSLSPRQIAERLTRRLALLTSGAARTAPRRQQTLRATVDWSHDLCSPAEQAVWARASVFAGSFDLDAGEHVCGGVGEVLDLIDGLLDKSVLIREEPDGRDDVVRYRMLETLREYGHEKLVESGDADRVARLHRDWFDRLTATADAQWAGPDQIAWAVRLRQDHANLRAALGWSVAEPGEAEVALRMASRLDEYWTLRGSNTEARMWLNRALAATPPDHPDRAFALTRAAGYAFWQFDVDAAGACLAEADTLGAGDETVTAHITHVRGLGALLCGEFAEAAKLSAETTAFFRARGDHRRELHPLFLLAMSTAVTGDLETARRVVERAVALTESTGNAYYHSMSLYGRQCVEVLYGDLDVSIAAGRAGLRACLLIGNRFGRAHHIESLAWAACRQGDHSRAATLFGAAAALWETVGSSPEHPVSLSVPHFWHLESTREALGAARFDDRHAAGRAMSDEDATRYALSERACAAPTTPDGRRGPLTARETEIAELVAAGLTNQEIADRLVIARRTAETHVANILTKLGVHNRSQIAAWVMGRDGEPPR</sequence>
<dbReference type="Gene3D" id="1.10.10.10">
    <property type="entry name" value="Winged helix-like DNA-binding domain superfamily/Winged helix DNA-binding domain"/>
    <property type="match status" value="1"/>
</dbReference>
<dbReference type="OrthoDB" id="9812579at2"/>
<dbReference type="InterPro" id="IPR049945">
    <property type="entry name" value="AAA_22"/>
</dbReference>
<dbReference type="PROSITE" id="PS50043">
    <property type="entry name" value="HTH_LUXR_2"/>
    <property type="match status" value="1"/>
</dbReference>
<dbReference type="Pfam" id="PF00196">
    <property type="entry name" value="GerE"/>
    <property type="match status" value="1"/>
</dbReference>
<proteinExistence type="predicted"/>
<accession>A0A1G6T0F6</accession>
<dbReference type="PRINTS" id="PR00364">
    <property type="entry name" value="DISEASERSIST"/>
</dbReference>
<dbReference type="EMBL" id="FMZZ01000008">
    <property type="protein sequence ID" value="SDD22670.1"/>
    <property type="molecule type" value="Genomic_DNA"/>
</dbReference>
<dbReference type="GO" id="GO:0003677">
    <property type="term" value="F:DNA binding"/>
    <property type="evidence" value="ECO:0007669"/>
    <property type="project" value="InterPro"/>
</dbReference>
<feature type="domain" description="HTH luxR-type" evidence="1">
    <location>
        <begin position="699"/>
        <end position="764"/>
    </location>
</feature>
<keyword evidence="3" id="KW-1185">Reference proteome</keyword>
<gene>
    <name evidence="2" type="ORF">SAMN05216174_108300</name>
</gene>
<dbReference type="AlphaFoldDB" id="A0A1G6T0F6"/>
<dbReference type="STRING" id="1271860.SAMN05216174_108300"/>
<dbReference type="Gene3D" id="1.25.40.10">
    <property type="entry name" value="Tetratricopeptide repeat domain"/>
    <property type="match status" value="1"/>
</dbReference>
<protein>
    <submittedName>
        <fullName evidence="2">Predicted ATPase</fullName>
    </submittedName>
</protein>
<dbReference type="CDD" id="cd06170">
    <property type="entry name" value="LuxR_C_like"/>
    <property type="match status" value="1"/>
</dbReference>
<dbReference type="PANTHER" id="PTHR47691">
    <property type="entry name" value="REGULATOR-RELATED"/>
    <property type="match status" value="1"/>
</dbReference>
<evidence type="ECO:0000259" key="1">
    <source>
        <dbReference type="PROSITE" id="PS50043"/>
    </source>
</evidence>
<evidence type="ECO:0000313" key="3">
    <source>
        <dbReference type="Proteomes" id="UP000199501"/>
    </source>
</evidence>